<feature type="compositionally biased region" description="Basic and acidic residues" evidence="1">
    <location>
        <begin position="158"/>
        <end position="169"/>
    </location>
</feature>
<evidence type="ECO:0000256" key="1">
    <source>
        <dbReference type="SAM" id="MobiDB-lite"/>
    </source>
</evidence>
<feature type="region of interest" description="Disordered" evidence="1">
    <location>
        <begin position="249"/>
        <end position="286"/>
    </location>
</feature>
<keyword evidence="3" id="KW-1185">Reference proteome</keyword>
<protein>
    <submittedName>
        <fullName evidence="2">Uncharacterized protein</fullName>
    </submittedName>
</protein>
<comment type="caution">
    <text evidence="2">The sequence shown here is derived from an EMBL/GenBank/DDBJ whole genome shotgun (WGS) entry which is preliminary data.</text>
</comment>
<sequence>MSGGGNADTVGSLLASIATCLTEALRILMFADKRQWGPDEFEQIRALEEALDEAKKDYQEMSPLVHGQFYYQNDRTSMSIHELRNLHAKFEFHAQNFKDWARQGGPINPTWARETAELKKDLHRAQCRAAGRIFAAEQEGARCLGAFQVYRQQKRLEAERQQRRHDHNEQPLWQQQQQQQQLTAEDGATQYRGERPDDPRRRSSLEELVPSCNAVGRFERLGDLDAAFVCDFCDGFIVWPDLRGMPAARTTNTTTTTTPPPQAPGTSNDSASSAYPHWQATGQSRSTGADKTVVFAPVAIANHVAPGLGAWQAGILCPYCDEYTYLDQGEDSEEDVRYAQDEKGFPDLAAFQAHLEWYHTALAVPAMPPLASALPASISGCRVM</sequence>
<gene>
    <name evidence="2" type="ORF">B0T24DRAFT_594123</name>
</gene>
<dbReference type="Proteomes" id="UP001287356">
    <property type="component" value="Unassembled WGS sequence"/>
</dbReference>
<feature type="compositionally biased region" description="Basic and acidic residues" evidence="1">
    <location>
        <begin position="192"/>
        <end position="205"/>
    </location>
</feature>
<dbReference type="EMBL" id="JAULSN010000004">
    <property type="protein sequence ID" value="KAK3373998.1"/>
    <property type="molecule type" value="Genomic_DNA"/>
</dbReference>
<name>A0AAE0KC54_9PEZI</name>
<proteinExistence type="predicted"/>
<feature type="region of interest" description="Disordered" evidence="1">
    <location>
        <begin position="158"/>
        <end position="205"/>
    </location>
</feature>
<evidence type="ECO:0000313" key="2">
    <source>
        <dbReference type="EMBL" id="KAK3373998.1"/>
    </source>
</evidence>
<organism evidence="2 3">
    <name type="scientific">Lasiosphaeria ovina</name>
    <dbReference type="NCBI Taxonomy" id="92902"/>
    <lineage>
        <taxon>Eukaryota</taxon>
        <taxon>Fungi</taxon>
        <taxon>Dikarya</taxon>
        <taxon>Ascomycota</taxon>
        <taxon>Pezizomycotina</taxon>
        <taxon>Sordariomycetes</taxon>
        <taxon>Sordariomycetidae</taxon>
        <taxon>Sordariales</taxon>
        <taxon>Lasiosphaeriaceae</taxon>
        <taxon>Lasiosphaeria</taxon>
    </lineage>
</organism>
<reference evidence="2" key="2">
    <citation type="submission" date="2023-06" db="EMBL/GenBank/DDBJ databases">
        <authorList>
            <consortium name="Lawrence Berkeley National Laboratory"/>
            <person name="Haridas S."/>
            <person name="Hensen N."/>
            <person name="Bonometti L."/>
            <person name="Westerberg I."/>
            <person name="Brannstrom I.O."/>
            <person name="Guillou S."/>
            <person name="Cros-Aarteil S."/>
            <person name="Calhoun S."/>
            <person name="Kuo A."/>
            <person name="Mondo S."/>
            <person name="Pangilinan J."/>
            <person name="Riley R."/>
            <person name="Labutti K."/>
            <person name="Andreopoulos B."/>
            <person name="Lipzen A."/>
            <person name="Chen C."/>
            <person name="Yanf M."/>
            <person name="Daum C."/>
            <person name="Ng V."/>
            <person name="Clum A."/>
            <person name="Steindorff A."/>
            <person name="Ohm R."/>
            <person name="Martin F."/>
            <person name="Silar P."/>
            <person name="Natvig D."/>
            <person name="Lalanne C."/>
            <person name="Gautier V."/>
            <person name="Ament-Velasquez S.L."/>
            <person name="Kruys A."/>
            <person name="Hutchinson M.I."/>
            <person name="Powell A.J."/>
            <person name="Barry K."/>
            <person name="Miller A.N."/>
            <person name="Grigoriev I.V."/>
            <person name="Debuchy R."/>
            <person name="Gladieux P."/>
            <person name="Thoren M.H."/>
            <person name="Johannesson H."/>
        </authorList>
    </citation>
    <scope>NUCLEOTIDE SEQUENCE</scope>
    <source>
        <strain evidence="2">CBS 958.72</strain>
    </source>
</reference>
<accession>A0AAE0KC54</accession>
<dbReference type="AlphaFoldDB" id="A0AAE0KC54"/>
<evidence type="ECO:0000313" key="3">
    <source>
        <dbReference type="Proteomes" id="UP001287356"/>
    </source>
</evidence>
<reference evidence="2" key="1">
    <citation type="journal article" date="2023" name="Mol. Phylogenet. Evol.">
        <title>Genome-scale phylogeny and comparative genomics of the fungal order Sordariales.</title>
        <authorList>
            <person name="Hensen N."/>
            <person name="Bonometti L."/>
            <person name="Westerberg I."/>
            <person name="Brannstrom I.O."/>
            <person name="Guillou S."/>
            <person name="Cros-Aarteil S."/>
            <person name="Calhoun S."/>
            <person name="Haridas S."/>
            <person name="Kuo A."/>
            <person name="Mondo S."/>
            <person name="Pangilinan J."/>
            <person name="Riley R."/>
            <person name="LaButti K."/>
            <person name="Andreopoulos B."/>
            <person name="Lipzen A."/>
            <person name="Chen C."/>
            <person name="Yan M."/>
            <person name="Daum C."/>
            <person name="Ng V."/>
            <person name="Clum A."/>
            <person name="Steindorff A."/>
            <person name="Ohm R.A."/>
            <person name="Martin F."/>
            <person name="Silar P."/>
            <person name="Natvig D.O."/>
            <person name="Lalanne C."/>
            <person name="Gautier V."/>
            <person name="Ament-Velasquez S.L."/>
            <person name="Kruys A."/>
            <person name="Hutchinson M.I."/>
            <person name="Powell A.J."/>
            <person name="Barry K."/>
            <person name="Miller A.N."/>
            <person name="Grigoriev I.V."/>
            <person name="Debuchy R."/>
            <person name="Gladieux P."/>
            <person name="Hiltunen Thoren M."/>
            <person name="Johannesson H."/>
        </authorList>
    </citation>
    <scope>NUCLEOTIDE SEQUENCE</scope>
    <source>
        <strain evidence="2">CBS 958.72</strain>
    </source>
</reference>